<comment type="similarity">
    <text evidence="1 2">Belongs to the BolA/IbaG family.</text>
</comment>
<evidence type="ECO:0000313" key="5">
    <source>
        <dbReference type="Proteomes" id="UP001595897"/>
    </source>
</evidence>
<proteinExistence type="inferred from homology"/>
<dbReference type="InterPro" id="IPR050961">
    <property type="entry name" value="BolA/IbaG_stress_morph_reg"/>
</dbReference>
<dbReference type="InterPro" id="IPR036065">
    <property type="entry name" value="BolA-like_sf"/>
</dbReference>
<feature type="region of interest" description="Disordered" evidence="3">
    <location>
        <begin position="87"/>
        <end position="107"/>
    </location>
</feature>
<organism evidence="4 5">
    <name type="scientific">Glaciecola siphonariae</name>
    <dbReference type="NCBI Taxonomy" id="521012"/>
    <lineage>
        <taxon>Bacteria</taxon>
        <taxon>Pseudomonadati</taxon>
        <taxon>Pseudomonadota</taxon>
        <taxon>Gammaproteobacteria</taxon>
        <taxon>Alteromonadales</taxon>
        <taxon>Alteromonadaceae</taxon>
        <taxon>Glaciecola</taxon>
    </lineage>
</organism>
<protein>
    <submittedName>
        <fullName evidence="4">BolA family protein</fullName>
    </submittedName>
</protein>
<evidence type="ECO:0000256" key="3">
    <source>
        <dbReference type="SAM" id="MobiDB-lite"/>
    </source>
</evidence>
<dbReference type="RefSeq" id="WP_382407886.1">
    <property type="nucleotide sequence ID" value="NZ_JBHSGU010000002.1"/>
</dbReference>
<dbReference type="PANTHER" id="PTHR46229">
    <property type="entry name" value="BOLA TRANSCRIPTION REGULATOR"/>
    <property type="match status" value="1"/>
</dbReference>
<dbReference type="Gene3D" id="3.30.300.90">
    <property type="entry name" value="BolA-like"/>
    <property type="match status" value="1"/>
</dbReference>
<dbReference type="SUPFAM" id="SSF82657">
    <property type="entry name" value="BolA-like"/>
    <property type="match status" value="1"/>
</dbReference>
<keyword evidence="5" id="KW-1185">Reference proteome</keyword>
<gene>
    <name evidence="4" type="ORF">ACFO4O_09840</name>
</gene>
<name>A0ABV9LWD8_9ALTE</name>
<dbReference type="PANTHER" id="PTHR46229:SF2">
    <property type="entry name" value="BOLA-LIKE PROTEIN 1"/>
    <property type="match status" value="1"/>
</dbReference>
<evidence type="ECO:0000313" key="4">
    <source>
        <dbReference type="EMBL" id="MFC4700459.1"/>
    </source>
</evidence>
<comment type="caution">
    <text evidence="4">The sequence shown here is derived from an EMBL/GenBank/DDBJ whole genome shotgun (WGS) entry which is preliminary data.</text>
</comment>
<reference evidence="5" key="1">
    <citation type="journal article" date="2019" name="Int. J. Syst. Evol. Microbiol.">
        <title>The Global Catalogue of Microorganisms (GCM) 10K type strain sequencing project: providing services to taxonomists for standard genome sequencing and annotation.</title>
        <authorList>
            <consortium name="The Broad Institute Genomics Platform"/>
            <consortium name="The Broad Institute Genome Sequencing Center for Infectious Disease"/>
            <person name="Wu L."/>
            <person name="Ma J."/>
        </authorList>
    </citation>
    <scope>NUCLEOTIDE SEQUENCE [LARGE SCALE GENOMIC DNA]</scope>
    <source>
        <strain evidence="5">KACC 12507</strain>
    </source>
</reference>
<dbReference type="Proteomes" id="UP001595897">
    <property type="component" value="Unassembled WGS sequence"/>
</dbReference>
<dbReference type="Pfam" id="PF01722">
    <property type="entry name" value="BolA"/>
    <property type="match status" value="1"/>
</dbReference>
<accession>A0ABV9LWD8</accession>
<sequence length="107" mass="11920">MKVQKQIESTLQDALPIQWLNVENESHMHSVPENSETHFKVTVVSQAFETKRLIARHRMINSLLSEQLAGPVHALALHTYTPSEWQEKHGAVPASPNCLGGSKAEQA</sequence>
<dbReference type="EMBL" id="JBHSGU010000002">
    <property type="protein sequence ID" value="MFC4700459.1"/>
    <property type="molecule type" value="Genomic_DNA"/>
</dbReference>
<dbReference type="PIRSF" id="PIRSF003113">
    <property type="entry name" value="BolA"/>
    <property type="match status" value="1"/>
</dbReference>
<evidence type="ECO:0000256" key="1">
    <source>
        <dbReference type="ARBA" id="ARBA00005578"/>
    </source>
</evidence>
<evidence type="ECO:0000256" key="2">
    <source>
        <dbReference type="RuleBase" id="RU003860"/>
    </source>
</evidence>
<dbReference type="InterPro" id="IPR002634">
    <property type="entry name" value="BolA"/>
</dbReference>